<evidence type="ECO:0000313" key="8">
    <source>
        <dbReference type="Proteomes" id="UP001651158"/>
    </source>
</evidence>
<reference evidence="7 8" key="1">
    <citation type="journal article" date="2022" name="Front. Cell. Infect. Microbiol.">
        <title>The Genomes of Two Strains of Taenia crassiceps the Animal Model for the Study of Human Cysticercosis.</title>
        <authorList>
            <person name="Bobes R.J."/>
            <person name="Estrada K."/>
            <person name="Rios-Valencia D.G."/>
            <person name="Calderon-Gallegos A."/>
            <person name="de la Torre P."/>
            <person name="Carrero J.C."/>
            <person name="Sanchez-Flores A."/>
            <person name="Laclette J.P."/>
        </authorList>
    </citation>
    <scope>NUCLEOTIDE SEQUENCE [LARGE SCALE GENOMIC DNA]</scope>
    <source>
        <strain evidence="7">WFUcys</strain>
    </source>
</reference>
<dbReference type="Proteomes" id="UP001651158">
    <property type="component" value="Unassembled WGS sequence"/>
</dbReference>
<evidence type="ECO:0000256" key="3">
    <source>
        <dbReference type="ARBA" id="ARBA00023274"/>
    </source>
</evidence>
<evidence type="ECO:0000313" key="7">
    <source>
        <dbReference type="EMBL" id="KAL5104685.1"/>
    </source>
</evidence>
<keyword evidence="8" id="KW-1185">Reference proteome</keyword>
<feature type="region of interest" description="Disordered" evidence="5">
    <location>
        <begin position="1577"/>
        <end position="1708"/>
    </location>
</feature>
<feature type="compositionally biased region" description="Polar residues" evidence="5">
    <location>
        <begin position="1393"/>
        <end position="1406"/>
    </location>
</feature>
<proteinExistence type="inferred from homology"/>
<organism evidence="7 8">
    <name type="scientific">Taenia crassiceps</name>
    <dbReference type="NCBI Taxonomy" id="6207"/>
    <lineage>
        <taxon>Eukaryota</taxon>
        <taxon>Metazoa</taxon>
        <taxon>Spiralia</taxon>
        <taxon>Lophotrochozoa</taxon>
        <taxon>Platyhelminthes</taxon>
        <taxon>Cestoda</taxon>
        <taxon>Eucestoda</taxon>
        <taxon>Cyclophyllidea</taxon>
        <taxon>Taeniidae</taxon>
        <taxon>Taenia</taxon>
    </lineage>
</organism>
<dbReference type="HAMAP" id="MF_00499">
    <property type="entry name" value="Ribosomal_eL13"/>
    <property type="match status" value="1"/>
</dbReference>
<dbReference type="PANTHER" id="PTHR11722:SF0">
    <property type="entry name" value="LARGE RIBOSOMAL SUBUNIT PROTEIN EL13"/>
    <property type="match status" value="1"/>
</dbReference>
<keyword evidence="2 4" id="KW-0689">Ribosomal protein</keyword>
<evidence type="ECO:0000256" key="5">
    <source>
        <dbReference type="SAM" id="MobiDB-lite"/>
    </source>
</evidence>
<accession>A0ABR4Q4V3</accession>
<comment type="similarity">
    <text evidence="1 4">Belongs to the eukaryotic ribosomal protein eL13 family.</text>
</comment>
<evidence type="ECO:0000259" key="6">
    <source>
        <dbReference type="Pfam" id="PF16687"/>
    </source>
</evidence>
<dbReference type="InterPro" id="IPR001380">
    <property type="entry name" value="Ribosomal_eL13"/>
</dbReference>
<gene>
    <name evidence="7" type="ORF">TcWFU_005173</name>
</gene>
<dbReference type="Gene3D" id="1.20.5.110">
    <property type="match status" value="1"/>
</dbReference>
<dbReference type="GO" id="GO:0005840">
    <property type="term" value="C:ribosome"/>
    <property type="evidence" value="ECO:0007669"/>
    <property type="project" value="UniProtKB-KW"/>
</dbReference>
<evidence type="ECO:0000256" key="2">
    <source>
        <dbReference type="ARBA" id="ARBA00022980"/>
    </source>
</evidence>
<evidence type="ECO:0000256" key="1">
    <source>
        <dbReference type="ARBA" id="ARBA00005640"/>
    </source>
</evidence>
<feature type="region of interest" description="Disordered" evidence="5">
    <location>
        <begin position="1380"/>
        <end position="1411"/>
    </location>
</feature>
<feature type="compositionally biased region" description="Acidic residues" evidence="5">
    <location>
        <begin position="1616"/>
        <end position="1630"/>
    </location>
</feature>
<dbReference type="InterPro" id="IPR032040">
    <property type="entry name" value="ELYS-bb"/>
</dbReference>
<evidence type="ECO:0000256" key="4">
    <source>
        <dbReference type="RuleBase" id="RU000572"/>
    </source>
</evidence>
<sequence length="1864" mass="207047">MQSVKSSVCTAPFDCDDLIIKHGSVRPVDLFDQSTMLPQFIFTPTGSTICSYSPNRLHCQLANGKQFSWTPSNADDLFTSLESWPSDAPRSWIVADIAFLPSSSSLVVLFAPSEDARPNRSLVCLLSLSDEKPIKFTRFISLRGRAEAIHAIAVDLKSFPSFDGIVVVALEHGLLALVDLCLDWKLDRPRVEPSVCVSVEQCLDAFSKRELISPFSQSFEHSLVNLNASRISLKNFYYQTPRGETIAKVPSTSVKVTLLHYVPQIKSLVVGFGFGGWQMWSLTKLQLIYTYRELPSVSVAAVSCAFTEPSDDPRYCCFLWIGWQSLRRSSSIEPSPPPSSSSCGAVNPRVVLFQLGFRKRIEHTQPNTEDTLYEYGEFYGASKRLSASLTPITASTDNEAPHWSANGALLTSIQSLGTNYSSNYGLRSNRLTALVWRAAPDIVRIGLFDLDRWYHAQMPTSIRPDNSFFAVYDASLNAPRAHPLTAHILPHTIFAFWSVVYRRELCALRLCGDLTAKSYPPRGCQGLRNPIPEFQLRPSTHAFKALVPFIRNHVVACASFKFVSRQELVLREISAAVVSPSPSNPFDPIDWITEAVACGLIQEFDDSDYGIPRILKEAEDSEWITRQAIGLETLPPGLLKQVEMMDAEEEKEGADYFESAITPLSPRDDRKRRILSDQDVGGRPSKRPRKDQKIRISKYLSPTWVIIANCLLEYGMFREVKVLASLISTSAAAVVNGDFNARAFMRRWLWLRWLGKKSCLEDLLNPVFGNTEDAPPVSVEGLKDLSLCIDSLRTLADIAEVVMPVAGGDVECRETVSAEAKLKVIRMLAVCTRSVCLLLRLGLLPQASDHAYRLRASSEFSLSPYDPDEVSDFLTKLQSAHGSTLIPPTPPFITGRIMDHLRHLLSAAESDEEAAAAVELEVTTAYPPRHLQSMCALWQCLTPGQQLPLTHLALLTFLLFDTVAVNALHGGKVDEDRRSGDSIESQEVNSVRRVRLATVAKEAGTSSFGPVARAVRLQEYVVNQLVSEFPDFDNYVSTVRTLWLIDRFRFSDVLCSRLSLVATGQVTSLSQLPEIFPDQARIVGEYCSRCGETELADLFAPTCNPFLSSPLSLLHVGNVGLCGSVLPALYHARRLYFQQNDLESAAKVLLEVADTFRKHGRFLDFINIGLTAWEADVVFSDMRRRGENRLLYACLVARAQYKEAQDLLAEVDADIVSQMSQHRTQKLSQSPVVRALSSTISYCLPHLQYLLPFSTLVNPSHSNDHFTSSIDANSTEENSNNEANFECVELDSTHASPTLSTERLPRRFATPKGRRLSVQPSTVDRNQALEFWNYYDVAQRVLRGEKPYETRSPVKPRVTDSARKLSRKLRQILYSASVVSPLPMTRRRMPTTSRNPLQTSSDTPDNASLRPRSDFWTEVGKMHEAELSRPSTASATAAPVASILKVRSAPPPECAKTPPSTNDEAESDVSFQDCREHTPSLEVDEDDMEVTINPRTLQLDRKVSLARSTVEEPAISGSVPVVSSSSTKFTFSPPNRTVISGVGQMDEVARALCSTTHFAFASPATYLMKKFLSSASGATSPTSQIGKEGGSFETSYGSTSTSRVENVSACEPRDEVLEDLEEVDVEDAGDETASVGTGDARSNSAEAPATTEEDETSTHPETEEDEQSETADRRALSIRSVRLSKAPWPTPARKHRRRQARKAKARRIAPKPACGPLRPIVNCPTLRYNTKVRAGRGFTLEEIRAAGLNRPNARSIGIAIDHRRRNCSVEGLQRNVARLRKYMSKIILFNKAKILPVPCHQGEKGKVKQRNVLPSIRQKCVFEKSRVITEADKKYSAFHAIRQHRANKRLAGKRMKARLAKGGE</sequence>
<keyword evidence="3 4" id="KW-0687">Ribonucleoprotein</keyword>
<feature type="compositionally biased region" description="Polar residues" evidence="5">
    <location>
        <begin position="1592"/>
        <end position="1605"/>
    </location>
</feature>
<dbReference type="PANTHER" id="PTHR11722">
    <property type="entry name" value="60S RIBOSOMAL PROTEIN L13"/>
    <property type="match status" value="1"/>
</dbReference>
<feature type="compositionally biased region" description="Basic residues" evidence="5">
    <location>
        <begin position="1692"/>
        <end position="1708"/>
    </location>
</feature>
<dbReference type="InterPro" id="IPR018256">
    <property type="entry name" value="Ribosomal_eL13_CS"/>
</dbReference>
<feature type="domain" description="ELYS beta-propeller" evidence="6">
    <location>
        <begin position="233"/>
        <end position="321"/>
    </location>
</feature>
<dbReference type="EMBL" id="JAKROA010000011">
    <property type="protein sequence ID" value="KAL5104685.1"/>
    <property type="molecule type" value="Genomic_DNA"/>
</dbReference>
<feature type="region of interest" description="Disordered" evidence="5">
    <location>
        <begin position="1449"/>
        <end position="1469"/>
    </location>
</feature>
<dbReference type="PROSITE" id="PS01104">
    <property type="entry name" value="RIBOSOMAL_L13E"/>
    <property type="match status" value="1"/>
</dbReference>
<feature type="region of interest" description="Disordered" evidence="5">
    <location>
        <begin position="672"/>
        <end position="692"/>
    </location>
</feature>
<protein>
    <recommendedName>
        <fullName evidence="4">60S ribosomal protein L13</fullName>
    </recommendedName>
</protein>
<dbReference type="Pfam" id="PF01294">
    <property type="entry name" value="Ribosomal_L13e"/>
    <property type="match status" value="1"/>
</dbReference>
<dbReference type="Pfam" id="PF16687">
    <property type="entry name" value="ELYS-bb"/>
    <property type="match status" value="1"/>
</dbReference>
<name>A0ABR4Q4V3_9CEST</name>
<comment type="caution">
    <text evidence="7">The sequence shown here is derived from an EMBL/GenBank/DDBJ whole genome shotgun (WGS) entry which is preliminary data.</text>
</comment>